<keyword evidence="5" id="KW-0472">Membrane</keyword>
<name>A0A2P6CBK1_9FLAO</name>
<dbReference type="PANTHER" id="PTHR30606:SF10">
    <property type="entry name" value="PHOSPHATIDYLINOSITOL MANNOSIDE ACYLTRANSFERASE"/>
    <property type="match status" value="1"/>
</dbReference>
<keyword evidence="2" id="KW-1003">Cell membrane</keyword>
<evidence type="ECO:0000256" key="4">
    <source>
        <dbReference type="ARBA" id="ARBA00022679"/>
    </source>
</evidence>
<reference evidence="7 8" key="1">
    <citation type="submission" date="2016-12" db="EMBL/GenBank/DDBJ databases">
        <title>Trade-off between light-utilization and light-protection in marine flavobacteria.</title>
        <authorList>
            <person name="Kumagai Y."/>
            <person name="Yoshizawa S."/>
            <person name="Kogure K."/>
            <person name="Iwasaki W."/>
        </authorList>
    </citation>
    <scope>NUCLEOTIDE SEQUENCE [LARGE SCALE GENOMIC DNA]</scope>
    <source>
        <strain evidence="7 8">KCTC 12100</strain>
    </source>
</reference>
<evidence type="ECO:0000256" key="1">
    <source>
        <dbReference type="ARBA" id="ARBA00004533"/>
    </source>
</evidence>
<dbReference type="Pfam" id="PF03279">
    <property type="entry name" value="Lip_A_acyltrans"/>
    <property type="match status" value="1"/>
</dbReference>
<dbReference type="OrthoDB" id="9801955at2"/>
<accession>A0A2P6CBK1</accession>
<organism evidence="7 8">
    <name type="scientific">Polaribacter butkevichii</name>
    <dbReference type="NCBI Taxonomy" id="218490"/>
    <lineage>
        <taxon>Bacteria</taxon>
        <taxon>Pseudomonadati</taxon>
        <taxon>Bacteroidota</taxon>
        <taxon>Flavobacteriia</taxon>
        <taxon>Flavobacteriales</taxon>
        <taxon>Flavobacteriaceae</taxon>
    </lineage>
</organism>
<evidence type="ECO:0000256" key="2">
    <source>
        <dbReference type="ARBA" id="ARBA00022475"/>
    </source>
</evidence>
<dbReference type="PANTHER" id="PTHR30606">
    <property type="entry name" value="LIPID A BIOSYNTHESIS LAUROYL ACYLTRANSFERASE"/>
    <property type="match status" value="1"/>
</dbReference>
<proteinExistence type="predicted"/>
<keyword evidence="3" id="KW-0997">Cell inner membrane</keyword>
<dbReference type="GO" id="GO:0016746">
    <property type="term" value="F:acyltransferase activity"/>
    <property type="evidence" value="ECO:0007669"/>
    <property type="project" value="UniProtKB-KW"/>
</dbReference>
<dbReference type="InterPro" id="IPR004960">
    <property type="entry name" value="LipA_acyltrans"/>
</dbReference>
<dbReference type="AlphaFoldDB" id="A0A2P6CBK1"/>
<dbReference type="Proteomes" id="UP000247345">
    <property type="component" value="Unassembled WGS sequence"/>
</dbReference>
<evidence type="ECO:0000256" key="6">
    <source>
        <dbReference type="ARBA" id="ARBA00023315"/>
    </source>
</evidence>
<comment type="caution">
    <text evidence="7">The sequence shown here is derived from an EMBL/GenBank/DDBJ whole genome shotgun (WGS) entry which is preliminary data.</text>
</comment>
<keyword evidence="6 7" id="KW-0012">Acyltransferase</keyword>
<dbReference type="RefSeq" id="WP_105047959.1">
    <property type="nucleotide sequence ID" value="NZ_CP150661.1"/>
</dbReference>
<keyword evidence="8" id="KW-1185">Reference proteome</keyword>
<protein>
    <submittedName>
        <fullName evidence="7">Lipid A biosynthesis acyltransferase</fullName>
    </submittedName>
</protein>
<dbReference type="EMBL" id="MSCK01000001">
    <property type="protein sequence ID" value="PQJ72295.1"/>
    <property type="molecule type" value="Genomic_DNA"/>
</dbReference>
<evidence type="ECO:0000256" key="3">
    <source>
        <dbReference type="ARBA" id="ARBA00022519"/>
    </source>
</evidence>
<evidence type="ECO:0000313" key="7">
    <source>
        <dbReference type="EMBL" id="PQJ72295.1"/>
    </source>
</evidence>
<evidence type="ECO:0000313" key="8">
    <source>
        <dbReference type="Proteomes" id="UP000247345"/>
    </source>
</evidence>
<sequence length="297" mass="35419">MQFIIFTLIYPFIWLFSKLPMRVLYFISDGLFLLNYYIIGYRKKVVLENLRLAFPEKSDEEITKISKGFFKHLTDFLVETMKSFTISEKEISKRMKYKNISLLKKLSENGKSIALVGIHQGNWEWLTGLPLKIKDPAFFAAYTKVENKHFEKVVKMSRSKFGGTLYRSTDTIRQIHRNFVNKKQGIYILLSDQSPQMSKAHYWAPFMGIKVPVHTGAEALSKRYDMSFVYWTSRRVKRGHYEVEFELVTETPKDYKDYELTDKFLEITERNIRNQPEVYLWSHKRFKHRNKVPKEFL</sequence>
<dbReference type="CDD" id="cd07984">
    <property type="entry name" value="LPLAT_LABLAT-like"/>
    <property type="match status" value="1"/>
</dbReference>
<evidence type="ECO:0000256" key="5">
    <source>
        <dbReference type="ARBA" id="ARBA00023136"/>
    </source>
</evidence>
<keyword evidence="4 7" id="KW-0808">Transferase</keyword>
<dbReference type="GO" id="GO:0005886">
    <property type="term" value="C:plasma membrane"/>
    <property type="evidence" value="ECO:0007669"/>
    <property type="project" value="UniProtKB-SubCell"/>
</dbReference>
<dbReference type="PIRSF" id="PIRSF026649">
    <property type="entry name" value="MsbB"/>
    <property type="match status" value="1"/>
</dbReference>
<gene>
    <name evidence="7" type="ORF">BTO14_03105</name>
</gene>
<comment type="subcellular location">
    <subcellularLocation>
        <location evidence="1">Cell inner membrane</location>
    </subcellularLocation>
</comment>
<dbReference type="GO" id="GO:0009247">
    <property type="term" value="P:glycolipid biosynthetic process"/>
    <property type="evidence" value="ECO:0007669"/>
    <property type="project" value="UniProtKB-ARBA"/>
</dbReference>